<keyword evidence="4" id="KW-1185">Reference proteome</keyword>
<dbReference type="GO" id="GO:0030670">
    <property type="term" value="C:phagocytic vesicle membrane"/>
    <property type="evidence" value="ECO:0007669"/>
    <property type="project" value="UniProtKB-SubCell"/>
</dbReference>
<dbReference type="FunCoup" id="A0A6P8P045">
    <property type="interactions" value="11"/>
</dbReference>
<dbReference type="GO" id="GO:0042742">
    <property type="term" value="P:defense response to bacterium"/>
    <property type="evidence" value="ECO:0007669"/>
    <property type="project" value="TreeGrafter"/>
</dbReference>
<feature type="transmembrane region" description="Helical" evidence="1">
    <location>
        <begin position="662"/>
        <end position="685"/>
    </location>
</feature>
<dbReference type="GO" id="GO:0002250">
    <property type="term" value="P:adaptive immune response"/>
    <property type="evidence" value="ECO:0007669"/>
    <property type="project" value="UniProtKB-KW"/>
</dbReference>
<dbReference type="PROSITE" id="PS51412">
    <property type="entry name" value="MACPF_2"/>
    <property type="match status" value="1"/>
</dbReference>
<dbReference type="GO" id="GO:0045087">
    <property type="term" value="P:innate immune response"/>
    <property type="evidence" value="ECO:0007669"/>
    <property type="project" value="UniProtKB-KW"/>
</dbReference>
<protein>
    <submittedName>
        <fullName evidence="5">Macrophage-expressed gene 1 protein</fullName>
    </submittedName>
</protein>
<dbReference type="Proteomes" id="UP000515159">
    <property type="component" value="Chromosome 14"/>
</dbReference>
<evidence type="ECO:0000259" key="3">
    <source>
        <dbReference type="PROSITE" id="PS51412"/>
    </source>
</evidence>
<evidence type="ECO:0000256" key="1">
    <source>
        <dbReference type="SAM" id="Phobius"/>
    </source>
</evidence>
<keyword evidence="1" id="KW-1133">Transmembrane helix</keyword>
<keyword evidence="1" id="KW-0472">Membrane</keyword>
<dbReference type="OrthoDB" id="5950457at2759"/>
<dbReference type="InterPro" id="IPR039707">
    <property type="entry name" value="MPEG1"/>
</dbReference>
<dbReference type="PANTHER" id="PTHR31463:SF5">
    <property type="entry name" value="MACROPHAGE-EXPRESSED GENE 1 PROTEIN"/>
    <property type="match status" value="1"/>
</dbReference>
<gene>
    <name evidence="5" type="primary">MPEG1</name>
</gene>
<proteinExistence type="predicted"/>
<feature type="signal peptide" evidence="2">
    <location>
        <begin position="1"/>
        <end position="20"/>
    </location>
</feature>
<sequence>MAYLVVAMLVLSSALAVALGSDFQDCKKVLGANVLEVLPGGGWDNLRNVEMGIVMNRNYSLCRTTEDGDYIIPNDIYVIARKQSNVEINSELIESWLNYTDGFSRSINAEASFLSLVNGKFSSSNEKTKVHNVYDQTATTRVQVRHHIYTVKAAPNFAFDPAFKKQLLDIGNKLENNQSREAEYLAELLVLNYGTHVLTSLEAGASLIQEDQIKKTFLLDHISLKAAVTAAASATFFSKVNVGIGGGTQVLNDVTKSYMENTVDSKIESHGSVPFYPGITLQKWQEGIPNRLVSIDKFGLPLPFFINVETLQDLPEPTVKRVAATMENAIRLYYAINTHPGCVNMNSRNFNFQANVNDGSCQDANTNFTFGGVYQECRGLFGKDTEELCQTYRTKNPLTGDFSCPSNYISVLMHSEERSVTKPETECHNSCHRCWLFAKCCHRECGINYYTSKVRFSAYWCAALTPVEPNSGFLFGGLYSVGEVNPVTGINSCPSYFYPLSLFENLKVCVSDDYEQGFQYSNPFGGFFSCQAGNPLTGHLKGQSPGLLQDFFYQNPTDYPMKCPLGYSQHKAYLSDGCQVLYCLQAGAFFAQGLAPIKLPPFSQPPAFNSSTSEAVLVQAEGSKAWVKLQGTSSWRIANATDEKQLSLLFKPKTSEGPSGGAVAGITVAVTALLAAVIIAVIYGVRQYKNRGLRGQQAGHLIEEHEGYGALESTLDPGTD</sequence>
<dbReference type="CDD" id="cd22579">
    <property type="entry name" value="MPEG1_P2"/>
    <property type="match status" value="1"/>
</dbReference>
<dbReference type="KEGG" id="gsh:117348623"/>
<name>A0A6P8P045_GEOSA</name>
<evidence type="ECO:0000313" key="4">
    <source>
        <dbReference type="Proteomes" id="UP000515159"/>
    </source>
</evidence>
<feature type="domain" description="MACPF" evidence="3">
    <location>
        <begin position="1"/>
        <end position="337"/>
    </location>
</feature>
<dbReference type="GeneID" id="117348623"/>
<dbReference type="CTD" id="219972"/>
<dbReference type="Pfam" id="PF01823">
    <property type="entry name" value="MACPF"/>
    <property type="match status" value="1"/>
</dbReference>
<evidence type="ECO:0000256" key="2">
    <source>
        <dbReference type="SAM" id="SignalP"/>
    </source>
</evidence>
<organism evidence="4 5">
    <name type="scientific">Geotrypetes seraphini</name>
    <name type="common">Gaboon caecilian</name>
    <name type="synonym">Caecilia seraphini</name>
    <dbReference type="NCBI Taxonomy" id="260995"/>
    <lineage>
        <taxon>Eukaryota</taxon>
        <taxon>Metazoa</taxon>
        <taxon>Chordata</taxon>
        <taxon>Craniata</taxon>
        <taxon>Vertebrata</taxon>
        <taxon>Euteleostomi</taxon>
        <taxon>Amphibia</taxon>
        <taxon>Gymnophiona</taxon>
        <taxon>Geotrypetes</taxon>
    </lineage>
</organism>
<keyword evidence="2" id="KW-0732">Signal</keyword>
<dbReference type="AlphaFoldDB" id="A0A6P8P045"/>
<keyword evidence="1" id="KW-0812">Transmembrane</keyword>
<evidence type="ECO:0000313" key="5">
    <source>
        <dbReference type="RefSeq" id="XP_033776839.1"/>
    </source>
</evidence>
<dbReference type="InParanoid" id="A0A6P8P045"/>
<dbReference type="SMART" id="SM00457">
    <property type="entry name" value="MACPF"/>
    <property type="match status" value="1"/>
</dbReference>
<reference evidence="5" key="1">
    <citation type="submission" date="2025-08" db="UniProtKB">
        <authorList>
            <consortium name="RefSeq"/>
        </authorList>
    </citation>
    <scope>IDENTIFICATION</scope>
</reference>
<dbReference type="InterPro" id="IPR020864">
    <property type="entry name" value="MACPF"/>
</dbReference>
<accession>A0A6P8P045</accession>
<dbReference type="PANTHER" id="PTHR31463">
    <property type="entry name" value="MACROPHAGE-EXPRESSED GENE 1 PROTEIN"/>
    <property type="match status" value="1"/>
</dbReference>
<dbReference type="RefSeq" id="XP_033776839.1">
    <property type="nucleotide sequence ID" value="XM_033920948.1"/>
</dbReference>
<feature type="chain" id="PRO_5028260311" evidence="2">
    <location>
        <begin position="21"/>
        <end position="720"/>
    </location>
</feature>